<dbReference type="EMBL" id="LHPH01000007">
    <property type="protein sequence ID" value="KPH63857.1"/>
    <property type="molecule type" value="Genomic_DNA"/>
</dbReference>
<feature type="domain" description="ABC-three component systems C-terminal" evidence="1">
    <location>
        <begin position="204"/>
        <end position="331"/>
    </location>
</feature>
<dbReference type="InterPro" id="IPR046914">
    <property type="entry name" value="ABC-3C_CTD6"/>
</dbReference>
<evidence type="ECO:0000313" key="3">
    <source>
        <dbReference type="Proteomes" id="UP000037848"/>
    </source>
</evidence>
<reference evidence="2 3" key="1">
    <citation type="submission" date="2015-08" db="EMBL/GenBank/DDBJ databases">
        <title>Draft Genome Sequence of Pseudoalteromonas porphyrae UCD-SED14.</title>
        <authorList>
            <person name="Coil D.A."/>
            <person name="Jospin G."/>
            <person name="Lee R.D."/>
            <person name="Eisen J.A."/>
        </authorList>
    </citation>
    <scope>NUCLEOTIDE SEQUENCE [LARGE SCALE GENOMIC DNA]</scope>
    <source>
        <strain evidence="2 3">UCD-SED14</strain>
    </source>
</reference>
<comment type="caution">
    <text evidence="2">The sequence shown here is derived from an EMBL/GenBank/DDBJ whole genome shotgun (WGS) entry which is preliminary data.</text>
</comment>
<keyword evidence="3" id="KW-1185">Reference proteome</keyword>
<proteinExistence type="predicted"/>
<name>A0A0N1ELV3_9GAMM</name>
<dbReference type="Proteomes" id="UP000037848">
    <property type="component" value="Unassembled WGS sequence"/>
</dbReference>
<dbReference type="Pfam" id="PF20282">
    <property type="entry name" value="CTD6"/>
    <property type="match status" value="1"/>
</dbReference>
<evidence type="ECO:0000259" key="1">
    <source>
        <dbReference type="Pfam" id="PF20282"/>
    </source>
</evidence>
<protein>
    <recommendedName>
        <fullName evidence="1">ABC-three component systems C-terminal domain-containing protein</fullName>
    </recommendedName>
</protein>
<dbReference type="AlphaFoldDB" id="A0A0N1ELV3"/>
<dbReference type="PATRIC" id="fig|187330.3.peg.3656"/>
<accession>A0A0N1ELV3</accession>
<evidence type="ECO:0000313" key="2">
    <source>
        <dbReference type="EMBL" id="KPH63857.1"/>
    </source>
</evidence>
<organism evidence="2 3">
    <name type="scientific">Pseudoalteromonas porphyrae</name>
    <dbReference type="NCBI Taxonomy" id="187330"/>
    <lineage>
        <taxon>Bacteria</taxon>
        <taxon>Pseudomonadati</taxon>
        <taxon>Pseudomonadota</taxon>
        <taxon>Gammaproteobacteria</taxon>
        <taxon>Alteromonadales</taxon>
        <taxon>Pseudoalteromonadaceae</taxon>
        <taxon>Pseudoalteromonas</taxon>
    </lineage>
</organism>
<dbReference type="OrthoDB" id="3242664at2"/>
<gene>
    <name evidence="2" type="ORF">ADS77_08080</name>
</gene>
<dbReference type="RefSeq" id="WP_054453843.1">
    <property type="nucleotide sequence ID" value="NZ_LHPH01000007.1"/>
</dbReference>
<sequence>MIDYNRQILALNDVGLEKLVREWVDKQTNKYKSVKRFAGAGDMGRDVVGFSTEQKHESRWDNYQCKQYNKSLPTATSILEIGKIIYFSHQGNFILPENYYFVAPKGVNRNLEKYIYNPSSFKKILLDEWDNYCREKITSSFPVELTPELIEHIENFNFSSIQIIDLDTIVSDQTFRPVLVNWFGGELPQGTLETDVPDEIQSHESNYIKEILAAYSDKDKNVYPTYKDIKGHSSFEIDFDMQRERFFSADAFKHLYRDNTFQKYTEQLEKQVFMGVHPSLMNEYDNGYQRMCSVLSQAANIEPTGKLSANASVMVKQGYCHHFVNGGKFKWIK</sequence>